<keyword evidence="2" id="KW-0862">Zinc</keyword>
<dbReference type="PROSITE" id="PS50119">
    <property type="entry name" value="ZF_BBOX"/>
    <property type="match status" value="1"/>
</dbReference>
<dbReference type="PROSITE" id="PS50003">
    <property type="entry name" value="PH_DOMAIN"/>
    <property type="match status" value="1"/>
</dbReference>
<feature type="region of interest" description="Disordered" evidence="4">
    <location>
        <begin position="64"/>
        <end position="154"/>
    </location>
</feature>
<feature type="domain" description="PH" evidence="5">
    <location>
        <begin position="246"/>
        <end position="340"/>
    </location>
</feature>
<comment type="caution">
    <text evidence="8">The sequence shown here is derived from an EMBL/GenBank/DDBJ whole genome shotgun (WGS) entry which is preliminary data.</text>
</comment>
<dbReference type="InterPro" id="IPR000315">
    <property type="entry name" value="Znf_B-box"/>
</dbReference>
<dbReference type="Proteomes" id="UP001150062">
    <property type="component" value="Unassembled WGS sequence"/>
</dbReference>
<dbReference type="Gene3D" id="2.30.29.30">
    <property type="entry name" value="Pleckstrin-homology domain (PH domain)/Phosphotyrosine-binding domain (PTB)"/>
    <property type="match status" value="1"/>
</dbReference>
<dbReference type="SMART" id="SM00324">
    <property type="entry name" value="RhoGAP"/>
    <property type="match status" value="1"/>
</dbReference>
<dbReference type="SMART" id="SM00233">
    <property type="entry name" value="PH"/>
    <property type="match status" value="1"/>
</dbReference>
<dbReference type="EMBL" id="JAOAOG010000109">
    <property type="protein sequence ID" value="KAJ6248624.1"/>
    <property type="molecule type" value="Genomic_DNA"/>
</dbReference>
<dbReference type="SMART" id="SM00336">
    <property type="entry name" value="BBOX"/>
    <property type="match status" value="1"/>
</dbReference>
<reference evidence="8" key="1">
    <citation type="submission" date="2022-08" db="EMBL/GenBank/DDBJ databases">
        <title>Novel sulfate-reducing endosymbionts in the free-living metamonad Anaeramoeba.</title>
        <authorList>
            <person name="Jerlstrom-Hultqvist J."/>
            <person name="Cepicka I."/>
            <person name="Gallot-Lavallee L."/>
            <person name="Salas-Leiva D."/>
            <person name="Curtis B.A."/>
            <person name="Zahonova K."/>
            <person name="Pipaliya S."/>
            <person name="Dacks J."/>
            <person name="Roger A.J."/>
        </authorList>
    </citation>
    <scope>NUCLEOTIDE SEQUENCE</scope>
    <source>
        <strain evidence="8">Schooner1</strain>
    </source>
</reference>
<feature type="compositionally biased region" description="Low complexity" evidence="4">
    <location>
        <begin position="133"/>
        <end position="150"/>
    </location>
</feature>
<evidence type="ECO:0000313" key="9">
    <source>
        <dbReference type="Proteomes" id="UP001150062"/>
    </source>
</evidence>
<evidence type="ECO:0000256" key="2">
    <source>
        <dbReference type="PROSITE-ProRule" id="PRU00024"/>
    </source>
</evidence>
<name>A0ABQ8YW53_9EUKA</name>
<dbReference type="InterPro" id="IPR001849">
    <property type="entry name" value="PH_domain"/>
</dbReference>
<keyword evidence="2" id="KW-0863">Zinc-finger</keyword>
<dbReference type="InterPro" id="IPR000198">
    <property type="entry name" value="RhoGAP_dom"/>
</dbReference>
<feature type="compositionally biased region" description="Basic and acidic residues" evidence="4">
    <location>
        <begin position="93"/>
        <end position="109"/>
    </location>
</feature>
<feature type="domain" description="Rho-GAP" evidence="7">
    <location>
        <begin position="360"/>
        <end position="545"/>
    </location>
</feature>
<dbReference type="InterPro" id="IPR011993">
    <property type="entry name" value="PH-like_dom_sf"/>
</dbReference>
<keyword evidence="1" id="KW-0343">GTPase activation</keyword>
<evidence type="ECO:0000259" key="7">
    <source>
        <dbReference type="PROSITE" id="PS50238"/>
    </source>
</evidence>
<dbReference type="PANTHER" id="PTHR45808:SF2">
    <property type="entry name" value="RHO GTPASE-ACTIVATING PROTEIN 68F"/>
    <property type="match status" value="1"/>
</dbReference>
<dbReference type="PANTHER" id="PTHR45808">
    <property type="entry name" value="RHO GTPASE-ACTIVATING PROTEIN 68F"/>
    <property type="match status" value="1"/>
</dbReference>
<dbReference type="SUPFAM" id="SSF50729">
    <property type="entry name" value="PH domain-like"/>
    <property type="match status" value="1"/>
</dbReference>
<feature type="domain" description="B box-type" evidence="6">
    <location>
        <begin position="7"/>
        <end position="54"/>
    </location>
</feature>
<dbReference type="PROSITE" id="PS50238">
    <property type="entry name" value="RHOGAP"/>
    <property type="match status" value="1"/>
</dbReference>
<dbReference type="Pfam" id="PF00169">
    <property type="entry name" value="PH"/>
    <property type="match status" value="1"/>
</dbReference>
<feature type="coiled-coil region" evidence="3">
    <location>
        <begin position="156"/>
        <end position="213"/>
    </location>
</feature>
<organism evidence="8 9">
    <name type="scientific">Anaeramoeba flamelloides</name>
    <dbReference type="NCBI Taxonomy" id="1746091"/>
    <lineage>
        <taxon>Eukaryota</taxon>
        <taxon>Metamonada</taxon>
        <taxon>Anaeramoebidae</taxon>
        <taxon>Anaeramoeba</taxon>
    </lineage>
</organism>
<keyword evidence="3" id="KW-0175">Coiled coil</keyword>
<evidence type="ECO:0000259" key="6">
    <source>
        <dbReference type="PROSITE" id="PS50119"/>
    </source>
</evidence>
<keyword evidence="2" id="KW-0479">Metal-binding</keyword>
<dbReference type="InterPro" id="IPR008936">
    <property type="entry name" value="Rho_GTPase_activation_prot"/>
</dbReference>
<evidence type="ECO:0000313" key="8">
    <source>
        <dbReference type="EMBL" id="KAJ6248624.1"/>
    </source>
</evidence>
<gene>
    <name evidence="8" type="ORF">M0813_17357</name>
</gene>
<sequence>MSQKPNQIRIVCGSCKKHEPTFFCPKCNLKLCKLCKNKKHATESISKKHGVVLINDPKKEAKPLVKRTSWREKNPKKTEQKFQRAVFRQQKQMPDHKPTINKEKKEKTTNHQNKNPYSEKKTTKPNGQKKPFNTNKTTTTQNHRSTSTTKIQPEIKNKTKTEIQMENKKKEKLSKTEEKLRGINQKKLESQQNENKLKEIAKQKKQLLQFEKELAVKKVSLESSNLKIHYESQPQFDVDLFIDPKKPFKEGWLWKRGDTIKTWKKRYVRLYSDRLIYYENENSKEEKGTISLYNAKPGKTLVQKKRQILTIETSERVWHIGCDTTEKRTEWLSAITRIIFYCNKKRTPKIVFGDPILLLMPFEDSPLPSFLSTAIQYIQTKALKEEGLFRKSGSKSEMDVYIKATGQGLELDFSRETNPHNVTGLIKAWLRQLPEPLLTHRVLTILKREGDIKLDVIKELFLAIPKQNIKIITAFFSLFEKVIEFKEYNKMGIKNLSLVFAPSFCGKLTSLPKNGSLRITGLDISIVECQAIFLEIIFDVKDDLLQIIK</sequence>
<evidence type="ECO:0000256" key="3">
    <source>
        <dbReference type="SAM" id="Coils"/>
    </source>
</evidence>
<evidence type="ECO:0000259" key="5">
    <source>
        <dbReference type="PROSITE" id="PS50003"/>
    </source>
</evidence>
<dbReference type="CDD" id="cd00159">
    <property type="entry name" value="RhoGAP"/>
    <property type="match status" value="1"/>
</dbReference>
<dbReference type="SUPFAM" id="SSF48350">
    <property type="entry name" value="GTPase activation domain, GAP"/>
    <property type="match status" value="1"/>
</dbReference>
<evidence type="ECO:0000256" key="4">
    <source>
        <dbReference type="SAM" id="MobiDB-lite"/>
    </source>
</evidence>
<feature type="compositionally biased region" description="Basic and acidic residues" evidence="4">
    <location>
        <begin position="64"/>
        <end position="82"/>
    </location>
</feature>
<dbReference type="Pfam" id="PF00620">
    <property type="entry name" value="RhoGAP"/>
    <property type="match status" value="1"/>
</dbReference>
<proteinExistence type="predicted"/>
<protein>
    <submittedName>
        <fullName evidence="8">Rho gtpase-activating protein 68f</fullName>
    </submittedName>
</protein>
<dbReference type="Gene3D" id="1.10.555.10">
    <property type="entry name" value="Rho GTPase activation protein"/>
    <property type="match status" value="1"/>
</dbReference>
<accession>A0ABQ8YW53</accession>
<keyword evidence="9" id="KW-1185">Reference proteome</keyword>
<evidence type="ECO:0000256" key="1">
    <source>
        <dbReference type="ARBA" id="ARBA00022468"/>
    </source>
</evidence>